<accession>A0A8J6GF65</accession>
<feature type="domain" description="C2H2-type" evidence="14">
    <location>
        <begin position="408"/>
        <end position="435"/>
    </location>
</feature>
<evidence type="ECO:0000256" key="13">
    <source>
        <dbReference type="SAM" id="MobiDB-lite"/>
    </source>
</evidence>
<comment type="function">
    <text evidence="1">May be involved in transcriptional regulation.</text>
</comment>
<evidence type="ECO:0000256" key="7">
    <source>
        <dbReference type="ARBA" id="ARBA00022833"/>
    </source>
</evidence>
<evidence type="ECO:0000256" key="9">
    <source>
        <dbReference type="ARBA" id="ARBA00023125"/>
    </source>
</evidence>
<dbReference type="CDD" id="cd07765">
    <property type="entry name" value="KRAB_A-box"/>
    <property type="match status" value="1"/>
</dbReference>
<dbReference type="SMART" id="SM00355">
    <property type="entry name" value="ZnF_C2H2"/>
    <property type="match status" value="5"/>
</dbReference>
<organism evidence="16 17">
    <name type="scientific">Microtus ochrogaster</name>
    <name type="common">Prairie vole</name>
    <dbReference type="NCBI Taxonomy" id="79684"/>
    <lineage>
        <taxon>Eukaryota</taxon>
        <taxon>Metazoa</taxon>
        <taxon>Chordata</taxon>
        <taxon>Craniata</taxon>
        <taxon>Vertebrata</taxon>
        <taxon>Euteleostomi</taxon>
        <taxon>Mammalia</taxon>
        <taxon>Eutheria</taxon>
        <taxon>Euarchontoglires</taxon>
        <taxon>Glires</taxon>
        <taxon>Rodentia</taxon>
        <taxon>Myomorpha</taxon>
        <taxon>Muroidea</taxon>
        <taxon>Cricetidae</taxon>
        <taxon>Arvicolinae</taxon>
        <taxon>Microtus</taxon>
    </lineage>
</organism>
<evidence type="ECO:0000256" key="5">
    <source>
        <dbReference type="ARBA" id="ARBA00022737"/>
    </source>
</evidence>
<dbReference type="PANTHER" id="PTHR14003:SF23">
    <property type="entry name" value="ZINC FINGER PROTEIN 143"/>
    <property type="match status" value="1"/>
</dbReference>
<dbReference type="GO" id="GO:0008270">
    <property type="term" value="F:zinc ion binding"/>
    <property type="evidence" value="ECO:0007669"/>
    <property type="project" value="UniProtKB-KW"/>
</dbReference>
<dbReference type="FunFam" id="3.30.160.60:FF:000720">
    <property type="entry name" value="zinc finger protein 18 isoform X2"/>
    <property type="match status" value="1"/>
</dbReference>
<dbReference type="InterPro" id="IPR036051">
    <property type="entry name" value="KRAB_dom_sf"/>
</dbReference>
<dbReference type="GO" id="GO:0000981">
    <property type="term" value="F:DNA-binding transcription factor activity, RNA polymerase II-specific"/>
    <property type="evidence" value="ECO:0007669"/>
    <property type="project" value="TreeGrafter"/>
</dbReference>
<evidence type="ECO:0000256" key="4">
    <source>
        <dbReference type="ARBA" id="ARBA00022723"/>
    </source>
</evidence>
<evidence type="ECO:0000259" key="14">
    <source>
        <dbReference type="PROSITE" id="PS50157"/>
    </source>
</evidence>
<evidence type="ECO:0000256" key="12">
    <source>
        <dbReference type="PROSITE-ProRule" id="PRU00042"/>
    </source>
</evidence>
<evidence type="ECO:0000256" key="6">
    <source>
        <dbReference type="ARBA" id="ARBA00022771"/>
    </source>
</evidence>
<evidence type="ECO:0000256" key="10">
    <source>
        <dbReference type="ARBA" id="ARBA00023163"/>
    </source>
</evidence>
<feature type="domain" description="C2H2-type" evidence="14">
    <location>
        <begin position="436"/>
        <end position="463"/>
    </location>
</feature>
<keyword evidence="4" id="KW-0479">Metal-binding</keyword>
<dbReference type="PROSITE" id="PS50157">
    <property type="entry name" value="ZINC_FINGER_C2H2_2"/>
    <property type="match status" value="5"/>
</dbReference>
<comment type="subcellular location">
    <subcellularLocation>
        <location evidence="2">Nucleus</location>
    </subcellularLocation>
</comment>
<dbReference type="FunFam" id="3.30.160.60:FF:002004">
    <property type="entry name" value="Zinc finger protein 473"/>
    <property type="match status" value="1"/>
</dbReference>
<dbReference type="Proteomes" id="UP000710432">
    <property type="component" value="Unassembled WGS sequence"/>
</dbReference>
<evidence type="ECO:0000313" key="16">
    <source>
        <dbReference type="EMBL" id="KAH0510194.1"/>
    </source>
</evidence>
<comment type="similarity">
    <text evidence="3">Belongs to the krueppel C2H2-type zinc-finger protein family.</text>
</comment>
<feature type="domain" description="C2H2-type" evidence="14">
    <location>
        <begin position="352"/>
        <end position="379"/>
    </location>
</feature>
<keyword evidence="9" id="KW-0238">DNA-binding</keyword>
<reference evidence="16" key="1">
    <citation type="submission" date="2020-03" db="EMBL/GenBank/DDBJ databases">
        <title>Studies in the Genomics of Life Span.</title>
        <authorList>
            <person name="Glass D."/>
        </authorList>
    </citation>
    <scope>NUCLEOTIDE SEQUENCE</scope>
    <source>
        <strain evidence="16">LTLLF</strain>
        <tissue evidence="16">Muscle</tissue>
    </source>
</reference>
<dbReference type="GO" id="GO:0005667">
    <property type="term" value="C:transcription regulator complex"/>
    <property type="evidence" value="ECO:0007669"/>
    <property type="project" value="TreeGrafter"/>
</dbReference>
<dbReference type="Pfam" id="PF00096">
    <property type="entry name" value="zf-C2H2"/>
    <property type="match status" value="5"/>
</dbReference>
<feature type="region of interest" description="Disordered" evidence="13">
    <location>
        <begin position="1"/>
        <end position="42"/>
    </location>
</feature>
<keyword evidence="10" id="KW-0804">Transcription</keyword>
<dbReference type="GO" id="GO:0000978">
    <property type="term" value="F:RNA polymerase II cis-regulatory region sequence-specific DNA binding"/>
    <property type="evidence" value="ECO:0007669"/>
    <property type="project" value="TreeGrafter"/>
</dbReference>
<evidence type="ECO:0000313" key="17">
    <source>
        <dbReference type="Proteomes" id="UP000710432"/>
    </source>
</evidence>
<dbReference type="InterPro" id="IPR001909">
    <property type="entry name" value="KRAB"/>
</dbReference>
<feature type="domain" description="C2H2-type" evidence="14">
    <location>
        <begin position="324"/>
        <end position="351"/>
    </location>
</feature>
<dbReference type="FunFam" id="3.30.160.60:FF:001183">
    <property type="entry name" value="Zinc finger protein 18"/>
    <property type="match status" value="1"/>
</dbReference>
<dbReference type="PANTHER" id="PTHR14003">
    <property type="entry name" value="TRANSCRIPTIONAL REPRESSOR PROTEIN YY"/>
    <property type="match status" value="1"/>
</dbReference>
<dbReference type="SUPFAM" id="SSF57667">
    <property type="entry name" value="beta-beta-alpha zinc fingers"/>
    <property type="match status" value="3"/>
</dbReference>
<keyword evidence="6 12" id="KW-0863">Zinc-finger</keyword>
<dbReference type="Pfam" id="PF01352">
    <property type="entry name" value="KRAB"/>
    <property type="match status" value="1"/>
</dbReference>
<evidence type="ECO:0000256" key="3">
    <source>
        <dbReference type="ARBA" id="ARBA00006991"/>
    </source>
</evidence>
<evidence type="ECO:0000259" key="15">
    <source>
        <dbReference type="PROSITE" id="PS50805"/>
    </source>
</evidence>
<dbReference type="SUPFAM" id="SSF109640">
    <property type="entry name" value="KRAB domain (Kruppel-associated box)"/>
    <property type="match status" value="1"/>
</dbReference>
<dbReference type="PROSITE" id="PS50805">
    <property type="entry name" value="KRAB"/>
    <property type="match status" value="1"/>
</dbReference>
<dbReference type="InterPro" id="IPR036236">
    <property type="entry name" value="Znf_C2H2_sf"/>
</dbReference>
<dbReference type="GO" id="GO:0031519">
    <property type="term" value="C:PcG protein complex"/>
    <property type="evidence" value="ECO:0007669"/>
    <property type="project" value="TreeGrafter"/>
</dbReference>
<keyword evidence="7" id="KW-0862">Zinc</keyword>
<dbReference type="Gene3D" id="6.10.140.140">
    <property type="match status" value="1"/>
</dbReference>
<dbReference type="FunFam" id="3.30.160.60:FF:000478">
    <property type="entry name" value="Zinc finger protein 133"/>
    <property type="match status" value="1"/>
</dbReference>
<dbReference type="SMART" id="SM00349">
    <property type="entry name" value="KRAB"/>
    <property type="match status" value="1"/>
</dbReference>
<evidence type="ECO:0000256" key="2">
    <source>
        <dbReference type="ARBA" id="ARBA00004123"/>
    </source>
</evidence>
<feature type="domain" description="KRAB" evidence="15">
    <location>
        <begin position="129"/>
        <end position="200"/>
    </location>
</feature>
<feature type="region of interest" description="Disordered" evidence="13">
    <location>
        <begin position="265"/>
        <end position="297"/>
    </location>
</feature>
<evidence type="ECO:0000256" key="1">
    <source>
        <dbReference type="ARBA" id="ARBA00003767"/>
    </source>
</evidence>
<name>A0A8J6GF65_MICOH</name>
<dbReference type="PROSITE" id="PS00028">
    <property type="entry name" value="ZINC_FINGER_C2H2_1"/>
    <property type="match status" value="5"/>
</dbReference>
<keyword evidence="8" id="KW-0805">Transcription regulation</keyword>
<comment type="caution">
    <text evidence="16">The sequence shown here is derived from an EMBL/GenBank/DDBJ whole genome shotgun (WGS) entry which is preliminary data.</text>
</comment>
<protein>
    <submittedName>
        <fullName evidence="16">Zinc finger protein 18</fullName>
    </submittedName>
</protein>
<feature type="domain" description="C2H2-type" evidence="14">
    <location>
        <begin position="380"/>
        <end position="407"/>
    </location>
</feature>
<keyword evidence="11" id="KW-0539">Nucleus</keyword>
<proteinExistence type="inferred from homology"/>
<dbReference type="GO" id="GO:0000785">
    <property type="term" value="C:chromatin"/>
    <property type="evidence" value="ECO:0007669"/>
    <property type="project" value="TreeGrafter"/>
</dbReference>
<dbReference type="EMBL" id="JAATJU010022599">
    <property type="protein sequence ID" value="KAH0510194.1"/>
    <property type="molecule type" value="Genomic_DNA"/>
</dbReference>
<dbReference type="AlphaFoldDB" id="A0A8J6GF65"/>
<dbReference type="Gene3D" id="3.30.160.60">
    <property type="entry name" value="Classic Zinc Finger"/>
    <property type="match status" value="5"/>
</dbReference>
<keyword evidence="5" id="KW-0677">Repeat</keyword>
<evidence type="ECO:0000256" key="8">
    <source>
        <dbReference type="ARBA" id="ARBA00023015"/>
    </source>
</evidence>
<sequence length="465" mass="51965">MGKPASGRPSHAPPLAPPRRRASPGPRRARSCPASGSAPERVARAEIGIQVLGQDIPFEKANSAHCQGSEVEPRLEVVPQELPLQNSPSAPAELLSHGVKEESDMEPELALAASQLPARPEERPIRDQDMGTAFLPAVHQEQWRHLDSTQKEQYWDFMLETYGKMVSGGISNSKPDLTNITEYGEELAGLQLHISEKIPRLTCKEDRQENDKENLNLENHRDQGSLDVFCQASGEAPPQTDLDFLGESELHRFGGESVPEALESLQGEGTGGQLLPPERGSGRQLGQHIQSSSSGELSSALWLEEKREASQKGQARAPMAQKLPTCRDCGKTFYRNSQLVFHQRTHTGETYFHCPICKKAFLRSSDFVKHQRTHTGEKPCKCDYCGKGFSDLSGLRYHEKIHTGEKPYKCPICEKRFIQRSNFNRHQRVHTGEKPYKCSHCGKRFSWSSSLDKHQRSHLGKKPCP</sequence>
<dbReference type="InterPro" id="IPR013087">
    <property type="entry name" value="Znf_C2H2_type"/>
</dbReference>
<gene>
    <name evidence="16" type="ORF">LTLLF_156485</name>
</gene>
<evidence type="ECO:0000256" key="11">
    <source>
        <dbReference type="ARBA" id="ARBA00023242"/>
    </source>
</evidence>
<dbReference type="FunFam" id="3.30.160.60:FF:001262">
    <property type="entry name" value="zinc finger protein 18"/>
    <property type="match status" value="1"/>
</dbReference>
<feature type="compositionally biased region" description="Basic residues" evidence="13">
    <location>
        <begin position="18"/>
        <end position="30"/>
    </location>
</feature>